<keyword evidence="8" id="KW-1185">Reference proteome</keyword>
<dbReference type="PANTHER" id="PTHR11929">
    <property type="entry name" value="ALPHA- 1,3 -FUCOSYLTRANSFERASE"/>
    <property type="match status" value="1"/>
</dbReference>
<protein>
    <recommendedName>
        <fullName evidence="5">Fucosyltransferase</fullName>
        <ecNumber evidence="5">2.4.1.-</ecNumber>
    </recommendedName>
</protein>
<dbReference type="Pfam" id="PF00852">
    <property type="entry name" value="Glyco_transf_10"/>
    <property type="match status" value="1"/>
</dbReference>
<evidence type="ECO:0000256" key="1">
    <source>
        <dbReference type="ARBA" id="ARBA00004922"/>
    </source>
</evidence>
<evidence type="ECO:0000256" key="4">
    <source>
        <dbReference type="ARBA" id="ARBA00022679"/>
    </source>
</evidence>
<gene>
    <name evidence="7" type="ORF">TASK_LOCUS2729</name>
</gene>
<dbReference type="OrthoDB" id="427096at2759"/>
<dbReference type="InterPro" id="IPR038577">
    <property type="entry name" value="GT10-like_C_sf"/>
</dbReference>
<evidence type="ECO:0000313" key="9">
    <source>
        <dbReference type="WBParaSite" id="TASK_0000272801-mRNA-1"/>
    </source>
</evidence>
<keyword evidence="3 5" id="KW-0328">Glycosyltransferase</keyword>
<dbReference type="InterPro" id="IPR001503">
    <property type="entry name" value="Glyco_trans_10"/>
</dbReference>
<comment type="pathway">
    <text evidence="1">Protein modification; protein glycosylation.</text>
</comment>
<comment type="subcellular location">
    <subcellularLocation>
        <location evidence="5">Golgi apparatus</location>
        <location evidence="5">Golgi stack membrane</location>
        <topology evidence="5">Single-pass type II membrane protein</topology>
    </subcellularLocation>
</comment>
<keyword evidence="5" id="KW-0472">Membrane</keyword>
<dbReference type="SUPFAM" id="SSF53756">
    <property type="entry name" value="UDP-Glycosyltransferase/glycogen phosphorylase"/>
    <property type="match status" value="1"/>
</dbReference>
<keyword evidence="4 5" id="KW-0808">Transferase</keyword>
<evidence type="ECO:0000259" key="6">
    <source>
        <dbReference type="Pfam" id="PF00852"/>
    </source>
</evidence>
<dbReference type="GO" id="GO:0046920">
    <property type="term" value="F:alpha-(1-&gt;3)-fucosyltransferase activity"/>
    <property type="evidence" value="ECO:0007669"/>
    <property type="project" value="TreeGrafter"/>
</dbReference>
<dbReference type="PANTHER" id="PTHR11929:SF145">
    <property type="entry name" value="ALPHA-(1,3)-FUCOSYLTRANSFERASE FUT-1"/>
    <property type="match status" value="1"/>
</dbReference>
<keyword evidence="5" id="KW-0333">Golgi apparatus</keyword>
<evidence type="ECO:0000313" key="7">
    <source>
        <dbReference type="EMBL" id="VDK25996.1"/>
    </source>
</evidence>
<dbReference type="GO" id="GO:0032580">
    <property type="term" value="C:Golgi cisterna membrane"/>
    <property type="evidence" value="ECO:0007669"/>
    <property type="project" value="UniProtKB-SubCell"/>
</dbReference>
<keyword evidence="5" id="KW-0812">Transmembrane</keyword>
<accession>A0A0R3VZ84</accession>
<evidence type="ECO:0000256" key="5">
    <source>
        <dbReference type="RuleBase" id="RU003832"/>
    </source>
</evidence>
<dbReference type="Gene3D" id="3.40.50.11660">
    <property type="entry name" value="Glycosyl transferase family 10, C-terminal domain"/>
    <property type="match status" value="1"/>
</dbReference>
<dbReference type="Proteomes" id="UP000282613">
    <property type="component" value="Unassembled WGS sequence"/>
</dbReference>
<organism evidence="9">
    <name type="scientific">Taenia asiatica</name>
    <name type="common">Asian tapeworm</name>
    <dbReference type="NCBI Taxonomy" id="60517"/>
    <lineage>
        <taxon>Eukaryota</taxon>
        <taxon>Metazoa</taxon>
        <taxon>Spiralia</taxon>
        <taxon>Lophotrochozoa</taxon>
        <taxon>Platyhelminthes</taxon>
        <taxon>Cestoda</taxon>
        <taxon>Eucestoda</taxon>
        <taxon>Cyclophyllidea</taxon>
        <taxon>Taeniidae</taxon>
        <taxon>Taenia</taxon>
    </lineage>
</organism>
<name>A0A0R3VZ84_TAEAS</name>
<dbReference type="UniPathway" id="UPA00378"/>
<sequence>DFQFRNAIEWNNPFYVGTFVSLSVQLSRSDQIFVSFHILRLNIPHKYVALLAVDVYGRYGKQFPPNVNSFHFLSLNYKFYLAFENSNCRDYITEKVYVNAFQDYSGLSILHHRKLHGRMHRVWLPLMTSYTEQSKSMRTAPNLCLIAKFWKSRHHHYMNVTWVA</sequence>
<dbReference type="AlphaFoldDB" id="A0A0R3VZ84"/>
<dbReference type="EC" id="2.4.1.-" evidence="5"/>
<evidence type="ECO:0000313" key="8">
    <source>
        <dbReference type="Proteomes" id="UP000282613"/>
    </source>
</evidence>
<feature type="domain" description="Fucosyltransferase C-terminal" evidence="6">
    <location>
        <begin position="43"/>
        <end position="103"/>
    </location>
</feature>
<comment type="similarity">
    <text evidence="2 5">Belongs to the glycosyltransferase 10 family.</text>
</comment>
<dbReference type="InterPro" id="IPR055270">
    <property type="entry name" value="Glyco_tran_10_C"/>
</dbReference>
<evidence type="ECO:0000256" key="3">
    <source>
        <dbReference type="ARBA" id="ARBA00022676"/>
    </source>
</evidence>
<proteinExistence type="inferred from homology"/>
<reference evidence="9" key="1">
    <citation type="submission" date="2017-02" db="UniProtKB">
        <authorList>
            <consortium name="WormBaseParasite"/>
        </authorList>
    </citation>
    <scope>IDENTIFICATION</scope>
</reference>
<dbReference type="EMBL" id="UYRS01002733">
    <property type="protein sequence ID" value="VDK25996.1"/>
    <property type="molecule type" value="Genomic_DNA"/>
</dbReference>
<reference evidence="7 8" key="2">
    <citation type="submission" date="2018-11" db="EMBL/GenBank/DDBJ databases">
        <authorList>
            <consortium name="Pathogen Informatics"/>
        </authorList>
    </citation>
    <scope>NUCLEOTIDE SEQUENCE [LARGE SCALE GENOMIC DNA]</scope>
</reference>
<dbReference type="WBParaSite" id="TASK_0000272801-mRNA-1">
    <property type="protein sequence ID" value="TASK_0000272801-mRNA-1"/>
    <property type="gene ID" value="TASK_0000272801"/>
</dbReference>
<dbReference type="STRING" id="60517.A0A0R3VZ84"/>
<evidence type="ECO:0000256" key="2">
    <source>
        <dbReference type="ARBA" id="ARBA00008919"/>
    </source>
</evidence>